<accession>A0A1J6IT52</accession>
<evidence type="ECO:0000313" key="2">
    <source>
        <dbReference type="EMBL" id="OIT00903.1"/>
    </source>
</evidence>
<dbReference type="CDD" id="cd09272">
    <property type="entry name" value="RNase_HI_RT_Ty1"/>
    <property type="match status" value="1"/>
</dbReference>
<organism evidence="2 3">
    <name type="scientific">Nicotiana attenuata</name>
    <name type="common">Coyote tobacco</name>
    <dbReference type="NCBI Taxonomy" id="49451"/>
    <lineage>
        <taxon>Eukaryota</taxon>
        <taxon>Viridiplantae</taxon>
        <taxon>Streptophyta</taxon>
        <taxon>Embryophyta</taxon>
        <taxon>Tracheophyta</taxon>
        <taxon>Spermatophyta</taxon>
        <taxon>Magnoliopsida</taxon>
        <taxon>eudicotyledons</taxon>
        <taxon>Gunneridae</taxon>
        <taxon>Pentapetalae</taxon>
        <taxon>asterids</taxon>
        <taxon>lamiids</taxon>
        <taxon>Solanales</taxon>
        <taxon>Solanaceae</taxon>
        <taxon>Nicotianoideae</taxon>
        <taxon>Nicotianeae</taxon>
        <taxon>Nicotiana</taxon>
    </lineage>
</organism>
<dbReference type="Proteomes" id="UP000187609">
    <property type="component" value="Unassembled WGS sequence"/>
</dbReference>
<dbReference type="AlphaFoldDB" id="A0A1J6IT52"/>
<sequence length="553" mass="61812">MEVEFVACFEAIIHALWLPNFISRHGVVDTITKPLKIYCDNSAAVFFSKNDKYSKCAKHIELKYFTVKEEVQKQRVSLEHIRTDLMIADPLMKGGDQGKEKNIIVQSDVVGTAAASTKILTSGKILGKPVPNATRNEWMQRRKNKYQSDSRCYIIKEAGNGDVANSQELKEMNGEELTGKSDDVGKEKSIARVQTSNMFELLEKCKVEVHKQIKKEEVDKVLNKEKVEAKANPTRTRKGTPNKAGMQNPTNQMPSPSDVRIGIEEANKKESTIEWVHRRFGTSKEELREMNVTLNHSCHEIPSQTYDDSKGNEANIEASSGRMLWSDEAEIMEVGKTTNNSTKSKEERGIMLEKVAATITPLSTVNPIISETRVEGGERDNKSLTNLMIEGGEGMNKELVKKLDQLEKPQLRENQWNRKTTDFNGTVKSRQLATEISGNPNIGDVYTLQFNAIQEAMRAKELNARVLKEATDRAHDQIELPVNTGISETGHSNKAIQIATLTIDDPRLLAGKTFSVTGGILAKCVLINNRGQKELEMISKNHEPNLLASSSDM</sequence>
<evidence type="ECO:0008006" key="4">
    <source>
        <dbReference type="Google" id="ProtNLM"/>
    </source>
</evidence>
<gene>
    <name evidence="2" type="ORF">A4A49_23935</name>
</gene>
<evidence type="ECO:0000313" key="3">
    <source>
        <dbReference type="Proteomes" id="UP000187609"/>
    </source>
</evidence>
<dbReference type="EMBL" id="MJEQ01037189">
    <property type="protein sequence ID" value="OIT00903.1"/>
    <property type="molecule type" value="Genomic_DNA"/>
</dbReference>
<reference evidence="2" key="1">
    <citation type="submission" date="2016-11" db="EMBL/GenBank/DDBJ databases">
        <title>The genome of Nicotiana attenuata.</title>
        <authorList>
            <person name="Xu S."/>
            <person name="Brockmoeller T."/>
            <person name="Gaquerel E."/>
            <person name="Navarro A."/>
            <person name="Kuhl H."/>
            <person name="Gase K."/>
            <person name="Ling Z."/>
            <person name="Zhou W."/>
            <person name="Kreitzer C."/>
            <person name="Stanke M."/>
            <person name="Tang H."/>
            <person name="Lyons E."/>
            <person name="Pandey P."/>
            <person name="Pandey S.P."/>
            <person name="Timmermann B."/>
            <person name="Baldwin I.T."/>
        </authorList>
    </citation>
    <scope>NUCLEOTIDE SEQUENCE [LARGE SCALE GENOMIC DNA]</scope>
    <source>
        <strain evidence="2">UT</strain>
    </source>
</reference>
<protein>
    <recommendedName>
        <fullName evidence="4">Retrovirus-related pol polyprotein from transposon tnt 1-94</fullName>
    </recommendedName>
</protein>
<proteinExistence type="predicted"/>
<name>A0A1J6IT52_NICAT</name>
<evidence type="ECO:0000256" key="1">
    <source>
        <dbReference type="SAM" id="MobiDB-lite"/>
    </source>
</evidence>
<feature type="compositionally biased region" description="Polar residues" evidence="1">
    <location>
        <begin position="245"/>
        <end position="255"/>
    </location>
</feature>
<feature type="region of interest" description="Disordered" evidence="1">
    <location>
        <begin position="229"/>
        <end position="258"/>
    </location>
</feature>
<comment type="caution">
    <text evidence="2">The sequence shown here is derived from an EMBL/GenBank/DDBJ whole genome shotgun (WGS) entry which is preliminary data.</text>
</comment>
<dbReference type="Gramene" id="OIT00903">
    <property type="protein sequence ID" value="OIT00903"/>
    <property type="gene ID" value="A4A49_23935"/>
</dbReference>
<keyword evidence="3" id="KW-1185">Reference proteome</keyword>